<proteinExistence type="predicted"/>
<reference evidence="2" key="1">
    <citation type="submission" date="2020-09" db="EMBL/GenBank/DDBJ databases">
        <title>Comparative genome analyses of four rice-infecting Rhizoctonia solani isolates reveal extensive enrichment of homogalacturonan modification genes.</title>
        <authorList>
            <person name="Lee D.-Y."/>
            <person name="Jeon J."/>
            <person name="Kim K.-T."/>
            <person name="Cheong K."/>
            <person name="Song H."/>
            <person name="Choi G."/>
            <person name="Ko J."/>
            <person name="Opiyo S.O."/>
            <person name="Zuo S."/>
            <person name="Madhav S."/>
            <person name="Lee Y.-H."/>
            <person name="Wang G.-L."/>
        </authorList>
    </citation>
    <scope>NUCLEOTIDE SEQUENCE</scope>
    <source>
        <strain evidence="2">AG1-IA B2</strain>
    </source>
</reference>
<evidence type="ECO:0000313" key="3">
    <source>
        <dbReference type="Proteomes" id="UP000614334"/>
    </source>
</evidence>
<protein>
    <submittedName>
        <fullName evidence="2">Uncharacterized protein</fullName>
    </submittedName>
</protein>
<accession>A0A8H7M2Z1</accession>
<gene>
    <name evidence="2" type="ORF">RHS01_07861</name>
</gene>
<feature type="region of interest" description="Disordered" evidence="1">
    <location>
        <begin position="1"/>
        <end position="21"/>
    </location>
</feature>
<evidence type="ECO:0000313" key="2">
    <source>
        <dbReference type="EMBL" id="KAF8752225.1"/>
    </source>
</evidence>
<dbReference type="PANTHER" id="PTHR35871">
    <property type="entry name" value="EXPRESSED PROTEIN"/>
    <property type="match status" value="1"/>
</dbReference>
<dbReference type="PANTHER" id="PTHR35871:SF1">
    <property type="entry name" value="CXC1-LIKE CYSTEINE CLUSTER ASSOCIATED WITH KDZ TRANSPOSASES DOMAIN-CONTAINING PROTEIN"/>
    <property type="match status" value="1"/>
</dbReference>
<dbReference type="EMBL" id="JACYCF010000016">
    <property type="protein sequence ID" value="KAF8752225.1"/>
    <property type="molecule type" value="Genomic_DNA"/>
</dbReference>
<comment type="caution">
    <text evidence="2">The sequence shown here is derived from an EMBL/GenBank/DDBJ whole genome shotgun (WGS) entry which is preliminary data.</text>
</comment>
<feature type="region of interest" description="Disordered" evidence="1">
    <location>
        <begin position="55"/>
        <end position="88"/>
    </location>
</feature>
<name>A0A8H7M2Z1_9AGAM</name>
<organism evidence="2 3">
    <name type="scientific">Rhizoctonia solani</name>
    <dbReference type="NCBI Taxonomy" id="456999"/>
    <lineage>
        <taxon>Eukaryota</taxon>
        <taxon>Fungi</taxon>
        <taxon>Dikarya</taxon>
        <taxon>Basidiomycota</taxon>
        <taxon>Agaricomycotina</taxon>
        <taxon>Agaricomycetes</taxon>
        <taxon>Cantharellales</taxon>
        <taxon>Ceratobasidiaceae</taxon>
        <taxon>Rhizoctonia</taxon>
    </lineage>
</organism>
<evidence type="ECO:0000256" key="1">
    <source>
        <dbReference type="SAM" id="MobiDB-lite"/>
    </source>
</evidence>
<sequence>MVAKTYKTAHFDNEDNNNKSVFKPLDLYNDSETSLCRLGVDVVYIAAPDPCGSKLDHPPAYPNSPNSFDSDSSDSEGDSNSGSSSGELPWELSYYRPPTVAQAQTALATLDSARRTQLPSGGYKYKDLDRITAERYTAIQACLNQFLEAEPKGKKFIQASKDAARWWNVSTLEDEDVSSAIRLHLQKAGKLAGAQDVVDFLSDPEVRKTLDIKKKISLRTAQRWLSWAGFSWQSEPVGQYFDGHEQQDVVEYRQKVYIPFLKKIKRRRIIYNRDGVEDPTRPLRLLPGEKPIILWFHDETIFYANNRRKVRWVFVGESPVPHKKGEGCSLMVADFVCAEFGWLRGPNGESARVTMFPRGDKDGWFTNDRVILQLEDAVKIVNKHFPSSLTYLWSASGLALLQGQGRQTRVCENGEWFSPDGSPQEFYDPNKPNRFKGMSWILRERGLGHLADLNAVCTKGCEPGKTDCCCRWVMMNQPDFNNRESGLQEAAQELELKWYFSKVPLFAARSQRFADGYDHGMDGSQAAAWATTIFKHHRETPAHIPYDEIAPNYVHTTNN</sequence>
<dbReference type="Proteomes" id="UP000614334">
    <property type="component" value="Unassembled WGS sequence"/>
</dbReference>
<dbReference type="AlphaFoldDB" id="A0A8H7M2Z1"/>